<sequence length="394" mass="43051">MIYKIGSLGVEKLSLVTVIGAGPAGLRCAELIANEGFEVTVLEEHTTVGRPVQCAGLVSETGLSELELGLNQEDYVVNSIYGAKMVSPHNVVLKVRKKKPVAQVIDRFKFDQLLYKRALKAGAKVALGTKLIDITESSLFLEAKGRGELMKSNVVVAADGPNSLVRNTTHPKIGGESFVHGFQYRVEGSFDKKMVELHFGSYAKGFFAWVIPESETIARIGIGAKLGQDIEKRMKVFMQEKKFDVKILSKSSALIPVINPLKQLVGTNTLLLGDAAFQTKATTGGGIVMGLNAAEIAAESVANNLKHNSPLKEYENNIAPVNKELALHWKIRAYLNSLNDHKLDDLFAKAKNAGIEAFLEEHGDMDKPSRFVKKILLKPRLWGLAPTAMRFILG</sequence>
<reference evidence="3" key="1">
    <citation type="submission" date="2017-09" db="EMBL/GenBank/DDBJ databases">
        <title>The Reconstruction of 2,631 Draft Metagenome-Assembled Genomes from the Global Oceans.</title>
        <authorList>
            <person name="Tully B.J."/>
            <person name="Graham E.D."/>
            <person name="Heidelberg J.F."/>
        </authorList>
    </citation>
    <scope>NUCLEOTIDE SEQUENCE [LARGE SCALE GENOMIC DNA]</scope>
</reference>
<dbReference type="Gene3D" id="3.30.9.10">
    <property type="entry name" value="D-Amino Acid Oxidase, subunit A, domain 2"/>
    <property type="match status" value="1"/>
</dbReference>
<dbReference type="PRINTS" id="PR00420">
    <property type="entry name" value="RNGMNOXGNASE"/>
</dbReference>
<dbReference type="Gene3D" id="3.50.50.60">
    <property type="entry name" value="FAD/NAD(P)-binding domain"/>
    <property type="match status" value="1"/>
</dbReference>
<name>A0A2D6M081_9ARCH</name>
<dbReference type="Pfam" id="PF01494">
    <property type="entry name" value="FAD_binding_3"/>
    <property type="match status" value="1"/>
</dbReference>
<dbReference type="EMBL" id="NZBU01000002">
    <property type="protein sequence ID" value="MAG21828.1"/>
    <property type="molecule type" value="Genomic_DNA"/>
</dbReference>
<dbReference type="NCBIfam" id="TIGR02032">
    <property type="entry name" value="GG-red-SF"/>
    <property type="match status" value="1"/>
</dbReference>
<feature type="domain" description="FAD-binding" evidence="1">
    <location>
        <begin position="16"/>
        <end position="323"/>
    </location>
</feature>
<dbReference type="InterPro" id="IPR036188">
    <property type="entry name" value="FAD/NAD-bd_sf"/>
</dbReference>
<dbReference type="GO" id="GO:0071949">
    <property type="term" value="F:FAD binding"/>
    <property type="evidence" value="ECO:0007669"/>
    <property type="project" value="InterPro"/>
</dbReference>
<dbReference type="InterPro" id="IPR011777">
    <property type="entry name" value="Geranylgeranyl_Rdtase_fam"/>
</dbReference>
<comment type="caution">
    <text evidence="2">The sequence shown here is derived from an EMBL/GenBank/DDBJ whole genome shotgun (WGS) entry which is preliminary data.</text>
</comment>
<dbReference type="InterPro" id="IPR050407">
    <property type="entry name" value="Geranylgeranyl_reductase"/>
</dbReference>
<evidence type="ECO:0000259" key="1">
    <source>
        <dbReference type="Pfam" id="PF01494"/>
    </source>
</evidence>
<dbReference type="PANTHER" id="PTHR42685:SF18">
    <property type="entry name" value="DIGERANYLGERANYLGLYCEROPHOSPHOLIPID REDUCTASE"/>
    <property type="match status" value="1"/>
</dbReference>
<dbReference type="AlphaFoldDB" id="A0A2D6M081"/>
<protein>
    <recommendedName>
        <fullName evidence="1">FAD-binding domain-containing protein</fullName>
    </recommendedName>
</protein>
<accession>A0A2D6M081</accession>
<dbReference type="SUPFAM" id="SSF51905">
    <property type="entry name" value="FAD/NAD(P)-binding domain"/>
    <property type="match status" value="1"/>
</dbReference>
<proteinExistence type="predicted"/>
<evidence type="ECO:0000313" key="2">
    <source>
        <dbReference type="EMBL" id="MAG21828.1"/>
    </source>
</evidence>
<dbReference type="GO" id="GO:0016628">
    <property type="term" value="F:oxidoreductase activity, acting on the CH-CH group of donors, NAD or NADP as acceptor"/>
    <property type="evidence" value="ECO:0007669"/>
    <property type="project" value="InterPro"/>
</dbReference>
<organism evidence="2 3">
    <name type="scientific">Candidatus Iainarchaeum sp</name>
    <dbReference type="NCBI Taxonomy" id="3101447"/>
    <lineage>
        <taxon>Archaea</taxon>
        <taxon>Candidatus Iainarchaeota</taxon>
        <taxon>Candidatus Iainarchaeia</taxon>
        <taxon>Candidatus Iainarchaeales</taxon>
        <taxon>Candidatus Iainarchaeaceae</taxon>
        <taxon>Candidatus Iainarchaeum</taxon>
    </lineage>
</organism>
<evidence type="ECO:0000313" key="3">
    <source>
        <dbReference type="Proteomes" id="UP000226592"/>
    </source>
</evidence>
<gene>
    <name evidence="2" type="ORF">CL943_00790</name>
</gene>
<dbReference type="Proteomes" id="UP000226592">
    <property type="component" value="Unassembled WGS sequence"/>
</dbReference>
<dbReference type="PANTHER" id="PTHR42685">
    <property type="entry name" value="GERANYLGERANYL DIPHOSPHATE REDUCTASE"/>
    <property type="match status" value="1"/>
</dbReference>
<dbReference type="InterPro" id="IPR002938">
    <property type="entry name" value="FAD-bd"/>
</dbReference>